<name>B7Q098_IXOSC</name>
<feature type="non-terminal residue" evidence="1">
    <location>
        <position position="1"/>
    </location>
</feature>
<dbReference type="EMBL" id="DS831375">
    <property type="protein sequence ID" value="EEC12270.1"/>
    <property type="molecule type" value="Genomic_DNA"/>
</dbReference>
<gene>
    <name evidence="1" type="ORF">IscW_ISCW009652</name>
</gene>
<organism>
    <name type="scientific">Ixodes scapularis</name>
    <name type="common">Black-legged tick</name>
    <name type="synonym">Deer tick</name>
    <dbReference type="NCBI Taxonomy" id="6945"/>
    <lineage>
        <taxon>Eukaryota</taxon>
        <taxon>Metazoa</taxon>
        <taxon>Ecdysozoa</taxon>
        <taxon>Arthropoda</taxon>
        <taxon>Chelicerata</taxon>
        <taxon>Arachnida</taxon>
        <taxon>Acari</taxon>
        <taxon>Parasitiformes</taxon>
        <taxon>Ixodida</taxon>
        <taxon>Ixodoidea</taxon>
        <taxon>Ixodidae</taxon>
        <taxon>Ixodinae</taxon>
        <taxon>Ixodes</taxon>
    </lineage>
</organism>
<evidence type="ECO:0000313" key="2">
    <source>
        <dbReference type="EnsemblMetazoa" id="ISCW009652-PA"/>
    </source>
</evidence>
<proteinExistence type="predicted"/>
<keyword evidence="3" id="KW-1185">Reference proteome</keyword>
<dbReference type="HOGENOM" id="CLU_2270427_0_0_1"/>
<dbReference type="VEuPathDB" id="VectorBase:ISCI009652"/>
<dbReference type="VEuPathDB" id="VectorBase:ISCW009652"/>
<accession>B7Q098</accession>
<dbReference type="AlphaFoldDB" id="B7Q098"/>
<sequence length="103" mass="11104">VPAVNEICAPLEKMWESLAQVQLVPSGVNLVEFVTTEDNIAATKKMTDEDLANYGLVEGVRANESDNGSDCRVKPLVSAGTAIAAVHMPRSFFIVLLDIVLFV</sequence>
<reference evidence="2" key="2">
    <citation type="submission" date="2020-05" db="UniProtKB">
        <authorList>
            <consortium name="EnsemblMetazoa"/>
        </authorList>
    </citation>
    <scope>IDENTIFICATION</scope>
    <source>
        <strain evidence="2">wikel</strain>
    </source>
</reference>
<dbReference type="EnsemblMetazoa" id="ISCW009652-RA">
    <property type="protein sequence ID" value="ISCW009652-PA"/>
    <property type="gene ID" value="ISCW009652"/>
</dbReference>
<evidence type="ECO:0000313" key="3">
    <source>
        <dbReference type="Proteomes" id="UP000001555"/>
    </source>
</evidence>
<dbReference type="EMBL" id="ABJB010648132">
    <property type="status" value="NOT_ANNOTATED_CDS"/>
    <property type="molecule type" value="Genomic_DNA"/>
</dbReference>
<dbReference type="Proteomes" id="UP000001555">
    <property type="component" value="Unassembled WGS sequence"/>
</dbReference>
<evidence type="ECO:0000313" key="1">
    <source>
        <dbReference type="EMBL" id="EEC12270.1"/>
    </source>
</evidence>
<dbReference type="PaxDb" id="6945-B7Q098"/>
<dbReference type="InParanoid" id="B7Q098"/>
<protein>
    <submittedName>
        <fullName evidence="1 2">Uncharacterized protein</fullName>
    </submittedName>
</protein>
<reference evidence="1 3" key="1">
    <citation type="submission" date="2008-03" db="EMBL/GenBank/DDBJ databases">
        <title>Annotation of Ixodes scapularis.</title>
        <authorList>
            <consortium name="Ixodes scapularis Genome Project Consortium"/>
            <person name="Caler E."/>
            <person name="Hannick L.I."/>
            <person name="Bidwell S."/>
            <person name="Joardar V."/>
            <person name="Thiagarajan M."/>
            <person name="Amedeo P."/>
            <person name="Galinsky K.J."/>
            <person name="Schobel S."/>
            <person name="Inman J."/>
            <person name="Hostetler J."/>
            <person name="Miller J."/>
            <person name="Hammond M."/>
            <person name="Megy K."/>
            <person name="Lawson D."/>
            <person name="Kodira C."/>
            <person name="Sutton G."/>
            <person name="Meyer J."/>
            <person name="Hill C.A."/>
            <person name="Birren B."/>
            <person name="Nene V."/>
            <person name="Collins F."/>
            <person name="Alarcon-Chaidez F."/>
            <person name="Wikel S."/>
            <person name="Strausberg R."/>
        </authorList>
    </citation>
    <scope>NUCLEOTIDE SEQUENCE [LARGE SCALE GENOMIC DNA]</scope>
    <source>
        <strain evidence="3">Wikel</strain>
        <strain evidence="1">Wikel colony</strain>
    </source>
</reference>